<reference evidence="5 6" key="1">
    <citation type="journal article" date="2014" name="J. Biotechnol.">
        <title>Complete genome sequence of the actinobacterium Actinoplanes friuliensis HAG 010964, producer of the lipopeptide antibiotic friulimycin.</title>
        <authorList>
            <person name="Ruckert C."/>
            <person name="Szczepanowski R."/>
            <person name="Albersmeier A."/>
            <person name="Goesmann A."/>
            <person name="Fischer N."/>
            <person name="Steinkamper A."/>
            <person name="Puhler A."/>
            <person name="Biener R."/>
            <person name="Schwartz D."/>
            <person name="Kalinowski J."/>
        </authorList>
    </citation>
    <scope>NUCLEOTIDE SEQUENCE [LARGE SCALE GENOMIC DNA]</scope>
    <source>
        <strain evidence="5 6">DSM 7358</strain>
    </source>
</reference>
<gene>
    <name evidence="5" type="ORF">AFR_19810</name>
</gene>
<dbReference type="Pfam" id="PF13302">
    <property type="entry name" value="Acetyltransf_3"/>
    <property type="match status" value="1"/>
</dbReference>
<comment type="similarity">
    <text evidence="3">Belongs to the acetyltransferase family. RimJ subfamily.</text>
</comment>
<name>U5VZC7_9ACTN</name>
<sequence>MFLRDIRPADLEACIRMRGDPAMMADLGGPLPRDGIERSFHREVAWAEAGTAWIKMILPTESSPVAGTVTVWQHDGLSEIGWLVLPEFQGRGLAGQAVREILHQAGEDGRWGVIHAYPGTANGPSNSICRSAGFTFVEELDLEFAGRTLRSNHWLVDPGRARAGQP</sequence>
<dbReference type="GO" id="GO:0008999">
    <property type="term" value="F:protein-N-terminal-alanine acetyltransferase activity"/>
    <property type="evidence" value="ECO:0007669"/>
    <property type="project" value="TreeGrafter"/>
</dbReference>
<dbReference type="AlphaFoldDB" id="U5VZC7"/>
<evidence type="ECO:0000313" key="5">
    <source>
        <dbReference type="EMBL" id="AGZ42234.1"/>
    </source>
</evidence>
<evidence type="ECO:0000256" key="3">
    <source>
        <dbReference type="ARBA" id="ARBA00038502"/>
    </source>
</evidence>
<dbReference type="InterPro" id="IPR051531">
    <property type="entry name" value="N-acetyltransferase"/>
</dbReference>
<keyword evidence="1 5" id="KW-0808">Transferase</keyword>
<accession>U5VZC7</accession>
<dbReference type="PATRIC" id="fig|1246995.3.peg.4020"/>
<dbReference type="PANTHER" id="PTHR43792">
    <property type="entry name" value="GNAT FAMILY, PUTATIVE (AFU_ORTHOLOGUE AFUA_3G00765)-RELATED-RELATED"/>
    <property type="match status" value="1"/>
</dbReference>
<dbReference type="RefSeq" id="WP_023362606.1">
    <property type="nucleotide sequence ID" value="NC_022657.1"/>
</dbReference>
<dbReference type="STRING" id="1246995.AFR_19810"/>
<dbReference type="PROSITE" id="PS51186">
    <property type="entry name" value="GNAT"/>
    <property type="match status" value="1"/>
</dbReference>
<feature type="domain" description="N-acetyltransferase" evidence="4">
    <location>
        <begin position="1"/>
        <end position="156"/>
    </location>
</feature>
<evidence type="ECO:0000256" key="2">
    <source>
        <dbReference type="ARBA" id="ARBA00023315"/>
    </source>
</evidence>
<dbReference type="Proteomes" id="UP000017746">
    <property type="component" value="Chromosome"/>
</dbReference>
<dbReference type="PANTHER" id="PTHR43792:SF8">
    <property type="entry name" value="[RIBOSOMAL PROTEIN US5]-ALANINE N-ACETYLTRANSFERASE"/>
    <property type="match status" value="1"/>
</dbReference>
<dbReference type="InterPro" id="IPR016181">
    <property type="entry name" value="Acyl_CoA_acyltransferase"/>
</dbReference>
<dbReference type="GO" id="GO:0005737">
    <property type="term" value="C:cytoplasm"/>
    <property type="evidence" value="ECO:0007669"/>
    <property type="project" value="TreeGrafter"/>
</dbReference>
<dbReference type="OrthoDB" id="2631610at2"/>
<evidence type="ECO:0000256" key="1">
    <source>
        <dbReference type="ARBA" id="ARBA00022679"/>
    </source>
</evidence>
<protein>
    <submittedName>
        <fullName evidence="5">Acetyltransferase</fullName>
    </submittedName>
</protein>
<dbReference type="KEGG" id="afs:AFR_19810"/>
<dbReference type="InterPro" id="IPR000182">
    <property type="entry name" value="GNAT_dom"/>
</dbReference>
<dbReference type="eggNOG" id="COG1670">
    <property type="taxonomic scope" value="Bacteria"/>
</dbReference>
<dbReference type="HOGENOM" id="CLU_102191_1_0_11"/>
<organism evidence="5 6">
    <name type="scientific">Actinoplanes friuliensis DSM 7358</name>
    <dbReference type="NCBI Taxonomy" id="1246995"/>
    <lineage>
        <taxon>Bacteria</taxon>
        <taxon>Bacillati</taxon>
        <taxon>Actinomycetota</taxon>
        <taxon>Actinomycetes</taxon>
        <taxon>Micromonosporales</taxon>
        <taxon>Micromonosporaceae</taxon>
        <taxon>Actinoplanes</taxon>
    </lineage>
</organism>
<dbReference type="CDD" id="cd04301">
    <property type="entry name" value="NAT_SF"/>
    <property type="match status" value="1"/>
</dbReference>
<dbReference type="EMBL" id="CP006272">
    <property type="protein sequence ID" value="AGZ42234.1"/>
    <property type="molecule type" value="Genomic_DNA"/>
</dbReference>
<dbReference type="Gene3D" id="3.40.630.30">
    <property type="match status" value="1"/>
</dbReference>
<evidence type="ECO:0000313" key="6">
    <source>
        <dbReference type="Proteomes" id="UP000017746"/>
    </source>
</evidence>
<proteinExistence type="inferred from homology"/>
<keyword evidence="6" id="KW-1185">Reference proteome</keyword>
<dbReference type="SUPFAM" id="SSF55729">
    <property type="entry name" value="Acyl-CoA N-acyltransferases (Nat)"/>
    <property type="match status" value="1"/>
</dbReference>
<evidence type="ECO:0000259" key="4">
    <source>
        <dbReference type="PROSITE" id="PS51186"/>
    </source>
</evidence>
<keyword evidence="2" id="KW-0012">Acyltransferase</keyword>